<comment type="caution">
    <text evidence="1">The sequence shown here is derived from an EMBL/GenBank/DDBJ whole genome shotgun (WGS) entry which is preliminary data.</text>
</comment>
<dbReference type="Proteomes" id="UP001400166">
    <property type="component" value="Unassembled WGS sequence"/>
</dbReference>
<evidence type="ECO:0000313" key="1">
    <source>
        <dbReference type="EMBL" id="MEN5388704.1"/>
    </source>
</evidence>
<dbReference type="EMBL" id="JBDJOF010000003">
    <property type="protein sequence ID" value="MEN5388704.1"/>
    <property type="molecule type" value="Genomic_DNA"/>
</dbReference>
<protein>
    <submittedName>
        <fullName evidence="1">Uncharacterized protein</fullName>
    </submittedName>
</protein>
<accession>A0ABV0C378</accession>
<evidence type="ECO:0000313" key="2">
    <source>
        <dbReference type="Proteomes" id="UP001400166"/>
    </source>
</evidence>
<dbReference type="RefSeq" id="WP_275426988.1">
    <property type="nucleotide sequence ID" value="NZ_JBDJOF010000003.1"/>
</dbReference>
<proteinExistence type="predicted"/>
<organism evidence="1 2">
    <name type="scientific">Stenotrophomonas hibiscicola</name>
    <dbReference type="NCBI Taxonomy" id="86189"/>
    <lineage>
        <taxon>Bacteria</taxon>
        <taxon>Pseudomonadati</taxon>
        <taxon>Pseudomonadota</taxon>
        <taxon>Gammaproteobacteria</taxon>
        <taxon>Lysobacterales</taxon>
        <taxon>Lysobacteraceae</taxon>
        <taxon>Stenotrophomonas</taxon>
        <taxon>Stenotrophomonas maltophilia group</taxon>
    </lineage>
</organism>
<name>A0ABV0C378_9GAMM</name>
<gene>
    <name evidence="1" type="ORF">ABE587_02525</name>
</gene>
<keyword evidence="2" id="KW-1185">Reference proteome</keyword>
<reference evidence="1 2" key="1">
    <citation type="submission" date="2024-04" db="EMBL/GenBank/DDBJ databases">
        <title>WGS of bacteria from Torrens River.</title>
        <authorList>
            <person name="Wyrsch E.R."/>
            <person name="Drigo B."/>
        </authorList>
    </citation>
    <scope>NUCLEOTIDE SEQUENCE [LARGE SCALE GENOMIC DNA]</scope>
    <source>
        <strain evidence="1 2">TWI153</strain>
    </source>
</reference>
<sequence>MADPTTTTYDLYRFGGNAEDGLLRCNADKASALEVLKENRK</sequence>